<dbReference type="RefSeq" id="WP_262400809.1">
    <property type="nucleotide sequence ID" value="NZ_JACRTB010000029.1"/>
</dbReference>
<organism evidence="9 10">
    <name type="scientific">Yanshouia hominis</name>
    <dbReference type="NCBI Taxonomy" id="2763673"/>
    <lineage>
        <taxon>Bacteria</taxon>
        <taxon>Bacillati</taxon>
        <taxon>Bacillota</taxon>
        <taxon>Clostridia</taxon>
        <taxon>Eubacteriales</taxon>
        <taxon>Oscillospiraceae</taxon>
        <taxon>Yanshouia</taxon>
    </lineage>
</organism>
<evidence type="ECO:0000313" key="9">
    <source>
        <dbReference type="EMBL" id="MBC8577403.1"/>
    </source>
</evidence>
<gene>
    <name evidence="9" type="ORF">H8717_13430</name>
</gene>
<proteinExistence type="inferred from homology"/>
<dbReference type="InterPro" id="IPR010737">
    <property type="entry name" value="4-carb_acid_sugar_kinase_N"/>
</dbReference>
<evidence type="ECO:0000313" key="10">
    <source>
        <dbReference type="Proteomes" id="UP000658131"/>
    </source>
</evidence>
<keyword evidence="4 9" id="KW-0418">Kinase</keyword>
<dbReference type="Pfam" id="PF07005">
    <property type="entry name" value="SBD_N"/>
    <property type="match status" value="1"/>
</dbReference>
<keyword evidence="5" id="KW-0067">ATP-binding</keyword>
<sequence length="408" mass="43723">MNQNRYLIIADDFTGANDTGVQLKRRGFSTDVIFDPALIESEGSFVLDTESRGMSGREAFDTVSRLCEGIGWDSFYTVIKKIDSTLRGNVAEEIRAVDERFGSELIVFAPALPDLGRTTVGGIHLLKGVPITETELSRDPKKPVTCDDLREILMGAFDEPVEQVSLETIRAGRIDFGRARIYAFDSQTNADMQAVLSAAKATGKRILWVGTAAIADNLMELESRQKPSFGLVGSVSSVTRAQVAHAEAAGVSLVEVPVGRLLEGELTEESFIDAASARLAQGRDVLLLSAASRSAEGLAASDEAGRRLGKSGEEVSVYTQALLGRLAAGVLRRTPVSGVFLTGGDTAMGFFAEAKSRGSSILTEVAVGIPMMKLRGGEFEGLRVITKAGAFGRDDTITYSLRKLKEAF</sequence>
<keyword evidence="10" id="KW-1185">Reference proteome</keyword>
<dbReference type="Gene3D" id="3.40.980.20">
    <property type="entry name" value="Four-carbon acid sugar kinase, nucleotide binding domain"/>
    <property type="match status" value="1"/>
</dbReference>
<dbReference type="InterPro" id="IPR042213">
    <property type="entry name" value="NBD_C_sf"/>
</dbReference>
<dbReference type="Gene3D" id="3.40.50.10840">
    <property type="entry name" value="Putative sugar-binding, N-terminal domain"/>
    <property type="match status" value="1"/>
</dbReference>
<evidence type="ECO:0000259" key="8">
    <source>
        <dbReference type="Pfam" id="PF17042"/>
    </source>
</evidence>
<dbReference type="Proteomes" id="UP000658131">
    <property type="component" value="Unassembled WGS sequence"/>
</dbReference>
<evidence type="ECO:0000259" key="7">
    <source>
        <dbReference type="Pfam" id="PF07005"/>
    </source>
</evidence>
<evidence type="ECO:0000256" key="2">
    <source>
        <dbReference type="ARBA" id="ARBA00022679"/>
    </source>
</evidence>
<evidence type="ECO:0000256" key="5">
    <source>
        <dbReference type="ARBA" id="ARBA00022840"/>
    </source>
</evidence>
<dbReference type="SUPFAM" id="SSF142764">
    <property type="entry name" value="YgbK-like"/>
    <property type="match status" value="1"/>
</dbReference>
<dbReference type="InterPro" id="IPR037051">
    <property type="entry name" value="4-carb_acid_sugar_kinase_N_sf"/>
</dbReference>
<keyword evidence="2" id="KW-0808">Transferase</keyword>
<protein>
    <submittedName>
        <fullName evidence="9">Four-carbon acid sugar kinase family protein</fullName>
    </submittedName>
</protein>
<comment type="caution">
    <text evidence="9">The sequence shown here is derived from an EMBL/GenBank/DDBJ whole genome shotgun (WGS) entry which is preliminary data.</text>
</comment>
<evidence type="ECO:0000256" key="6">
    <source>
        <dbReference type="ARBA" id="ARBA00023277"/>
    </source>
</evidence>
<dbReference type="EMBL" id="JACRTB010000029">
    <property type="protein sequence ID" value="MBC8577403.1"/>
    <property type="molecule type" value="Genomic_DNA"/>
</dbReference>
<name>A0ABR7NLW1_9FIRM</name>
<keyword evidence="6" id="KW-0119">Carbohydrate metabolism</keyword>
<dbReference type="GO" id="GO:0016301">
    <property type="term" value="F:kinase activity"/>
    <property type="evidence" value="ECO:0007669"/>
    <property type="project" value="UniProtKB-KW"/>
</dbReference>
<reference evidence="9 10" key="1">
    <citation type="submission" date="2020-08" db="EMBL/GenBank/DDBJ databases">
        <title>Genome public.</title>
        <authorList>
            <person name="Liu C."/>
            <person name="Sun Q."/>
        </authorList>
    </citation>
    <scope>NUCLEOTIDE SEQUENCE [LARGE SCALE GENOMIC DNA]</scope>
    <source>
        <strain evidence="9 10">BX1</strain>
    </source>
</reference>
<evidence type="ECO:0000256" key="3">
    <source>
        <dbReference type="ARBA" id="ARBA00022741"/>
    </source>
</evidence>
<evidence type="ECO:0000256" key="1">
    <source>
        <dbReference type="ARBA" id="ARBA00005715"/>
    </source>
</evidence>
<evidence type="ECO:0000256" key="4">
    <source>
        <dbReference type="ARBA" id="ARBA00022777"/>
    </source>
</evidence>
<comment type="similarity">
    <text evidence="1">Belongs to the four-carbon acid sugar kinase family.</text>
</comment>
<accession>A0ABR7NLW1</accession>
<feature type="domain" description="Four-carbon acid sugar kinase nucleotide binding" evidence="8">
    <location>
        <begin position="231"/>
        <end position="397"/>
    </location>
</feature>
<dbReference type="InterPro" id="IPR031475">
    <property type="entry name" value="NBD_C"/>
</dbReference>
<dbReference type="Pfam" id="PF17042">
    <property type="entry name" value="NBD_C"/>
    <property type="match status" value="1"/>
</dbReference>
<feature type="domain" description="Four-carbon acid sugar kinase N-terminal" evidence="7">
    <location>
        <begin position="7"/>
        <end position="217"/>
    </location>
</feature>
<keyword evidence="3" id="KW-0547">Nucleotide-binding</keyword>